<dbReference type="Proteomes" id="UP000324222">
    <property type="component" value="Unassembled WGS sequence"/>
</dbReference>
<sequence length="104" mass="10938">MLLGSDCRPGGGDSPCSHTSVEISGQRVRAALVFQRSLDYETAGTSPVHARQSENLTDSLVGAEASGPPSAPALREPLLQLHSSPIKEALRGLVTGSTREQVSW</sequence>
<gene>
    <name evidence="2" type="ORF">E2C01_071696</name>
</gene>
<evidence type="ECO:0000313" key="3">
    <source>
        <dbReference type="Proteomes" id="UP000324222"/>
    </source>
</evidence>
<accession>A0A5B7I6W6</accession>
<organism evidence="2 3">
    <name type="scientific">Portunus trituberculatus</name>
    <name type="common">Swimming crab</name>
    <name type="synonym">Neptunus trituberculatus</name>
    <dbReference type="NCBI Taxonomy" id="210409"/>
    <lineage>
        <taxon>Eukaryota</taxon>
        <taxon>Metazoa</taxon>
        <taxon>Ecdysozoa</taxon>
        <taxon>Arthropoda</taxon>
        <taxon>Crustacea</taxon>
        <taxon>Multicrustacea</taxon>
        <taxon>Malacostraca</taxon>
        <taxon>Eumalacostraca</taxon>
        <taxon>Eucarida</taxon>
        <taxon>Decapoda</taxon>
        <taxon>Pleocyemata</taxon>
        <taxon>Brachyura</taxon>
        <taxon>Eubrachyura</taxon>
        <taxon>Portunoidea</taxon>
        <taxon>Portunidae</taxon>
        <taxon>Portuninae</taxon>
        <taxon>Portunus</taxon>
    </lineage>
</organism>
<proteinExistence type="predicted"/>
<evidence type="ECO:0000313" key="2">
    <source>
        <dbReference type="EMBL" id="MPC77247.1"/>
    </source>
</evidence>
<name>A0A5B7I6W6_PORTR</name>
<reference evidence="2 3" key="1">
    <citation type="submission" date="2019-05" db="EMBL/GenBank/DDBJ databases">
        <title>Another draft genome of Portunus trituberculatus and its Hox gene families provides insights of decapod evolution.</title>
        <authorList>
            <person name="Jeong J.-H."/>
            <person name="Song I."/>
            <person name="Kim S."/>
            <person name="Choi T."/>
            <person name="Kim D."/>
            <person name="Ryu S."/>
            <person name="Kim W."/>
        </authorList>
    </citation>
    <scope>NUCLEOTIDE SEQUENCE [LARGE SCALE GENOMIC DNA]</scope>
    <source>
        <tissue evidence="2">Muscle</tissue>
    </source>
</reference>
<feature type="region of interest" description="Disordered" evidence="1">
    <location>
        <begin position="1"/>
        <end position="20"/>
    </location>
</feature>
<comment type="caution">
    <text evidence="2">The sequence shown here is derived from an EMBL/GenBank/DDBJ whole genome shotgun (WGS) entry which is preliminary data.</text>
</comment>
<protein>
    <submittedName>
        <fullName evidence="2">Uncharacterized protein</fullName>
    </submittedName>
</protein>
<dbReference type="AlphaFoldDB" id="A0A5B7I6W6"/>
<dbReference type="EMBL" id="VSRR010045394">
    <property type="protein sequence ID" value="MPC77247.1"/>
    <property type="molecule type" value="Genomic_DNA"/>
</dbReference>
<evidence type="ECO:0000256" key="1">
    <source>
        <dbReference type="SAM" id="MobiDB-lite"/>
    </source>
</evidence>
<keyword evidence="3" id="KW-1185">Reference proteome</keyword>
<feature type="region of interest" description="Disordered" evidence="1">
    <location>
        <begin position="44"/>
        <end position="75"/>
    </location>
</feature>